<protein>
    <recommendedName>
        <fullName evidence="3">Reverse transcriptase-like protein</fullName>
    </recommendedName>
</protein>
<evidence type="ECO:0000313" key="1">
    <source>
        <dbReference type="EMBL" id="KAL3720476.1"/>
    </source>
</evidence>
<dbReference type="AlphaFoldDB" id="A0ABD3J6B1"/>
<gene>
    <name evidence="1" type="ORF">ACJRO7_005314</name>
</gene>
<keyword evidence="2" id="KW-1185">Reference proteome</keyword>
<dbReference type="PANTHER" id="PTHR33116">
    <property type="entry name" value="REVERSE TRANSCRIPTASE ZINC-BINDING DOMAIN-CONTAINING PROTEIN-RELATED-RELATED"/>
    <property type="match status" value="1"/>
</dbReference>
<dbReference type="Proteomes" id="UP001634007">
    <property type="component" value="Unassembled WGS sequence"/>
</dbReference>
<reference evidence="1 2" key="1">
    <citation type="submission" date="2024-11" db="EMBL/GenBank/DDBJ databases">
        <title>Chromosome-level genome assembly of Eucalyptus globulus Labill. provides insights into its genome evolution.</title>
        <authorList>
            <person name="Li X."/>
        </authorList>
    </citation>
    <scope>NUCLEOTIDE SEQUENCE [LARGE SCALE GENOMIC DNA]</scope>
    <source>
        <strain evidence="1">CL2024</strain>
        <tissue evidence="1">Fresh tender leaves</tissue>
    </source>
</reference>
<name>A0ABD3J6B1_EUCGL</name>
<dbReference type="PANTHER" id="PTHR33116:SF86">
    <property type="entry name" value="REVERSE TRANSCRIPTASE DOMAIN-CONTAINING PROTEIN"/>
    <property type="match status" value="1"/>
</dbReference>
<evidence type="ECO:0000313" key="2">
    <source>
        <dbReference type="Proteomes" id="UP001634007"/>
    </source>
</evidence>
<organism evidence="1 2">
    <name type="scientific">Eucalyptus globulus</name>
    <name type="common">Tasmanian blue gum</name>
    <dbReference type="NCBI Taxonomy" id="34317"/>
    <lineage>
        <taxon>Eukaryota</taxon>
        <taxon>Viridiplantae</taxon>
        <taxon>Streptophyta</taxon>
        <taxon>Embryophyta</taxon>
        <taxon>Tracheophyta</taxon>
        <taxon>Spermatophyta</taxon>
        <taxon>Magnoliopsida</taxon>
        <taxon>eudicotyledons</taxon>
        <taxon>Gunneridae</taxon>
        <taxon>Pentapetalae</taxon>
        <taxon>rosids</taxon>
        <taxon>malvids</taxon>
        <taxon>Myrtales</taxon>
        <taxon>Myrtaceae</taxon>
        <taxon>Myrtoideae</taxon>
        <taxon>Eucalypteae</taxon>
        <taxon>Eucalyptus</taxon>
    </lineage>
</organism>
<evidence type="ECO:0008006" key="3">
    <source>
        <dbReference type="Google" id="ProtNLM"/>
    </source>
</evidence>
<sequence length="200" mass="22983">MAQEMRVPSIERTGKYLGMPSNWGQTKKEMFAWILARVNMKLEGWKEKFLSKVGKEILIKTVVQALPHYAMSIFKIPVSICGAIEKRIAVFWWKQNEARKGIHRKSWEVLKSRKDRGGLGFKDLITLNKALLGKQAWRLSQSPTALWSQILRGIYFSNGNLWRAKKGQQPSWGWQSILMGRDAIEPAIRWTVGDGKSINI</sequence>
<comment type="caution">
    <text evidence="1">The sequence shown here is derived from an EMBL/GenBank/DDBJ whole genome shotgun (WGS) entry which is preliminary data.</text>
</comment>
<dbReference type="EMBL" id="JBJKBG010000010">
    <property type="protein sequence ID" value="KAL3720476.1"/>
    <property type="molecule type" value="Genomic_DNA"/>
</dbReference>
<accession>A0ABD3J6B1</accession>
<proteinExistence type="predicted"/>